<proteinExistence type="predicted"/>
<sequence length="315" mass="34491">MSPPPVRAQEREPDLVQMVFAPEPPAQDPLTFTELPEDRATESPERADLLSNVDSRASDEVPGGDAQSMPQLTGSSDFPQVQLDKGTQGSPPTPDTPPSRHPEDARPETESESTTESESPAADDSPAIARHTDSGQRAEDGASSEERSRLIQTPSGLLQDRQPPRREAPSVPPSPSSPQDSEPGTPGLSDIDQEEMSSLETNADFFRGISLNTKQWDFAPWLMDFRRQFVEKWVAPLGYQLGWIYGRNTLELEIAPSGELLRCDVIAETGHPALSSASAFTAKAAAPYEPLPSDFPEPTLILRLTLDYPELRPRR</sequence>
<feature type="region of interest" description="Disordered" evidence="1">
    <location>
        <begin position="21"/>
        <end position="191"/>
    </location>
</feature>
<dbReference type="EMBL" id="JAGQHR010000637">
    <property type="protein sequence ID" value="MCA9729297.1"/>
    <property type="molecule type" value="Genomic_DNA"/>
</dbReference>
<accession>A0A956RR75</accession>
<gene>
    <name evidence="2" type="ORF">KC729_16535</name>
</gene>
<evidence type="ECO:0000256" key="1">
    <source>
        <dbReference type="SAM" id="MobiDB-lite"/>
    </source>
</evidence>
<organism evidence="2 3">
    <name type="scientific">Eiseniibacteriota bacterium</name>
    <dbReference type="NCBI Taxonomy" id="2212470"/>
    <lineage>
        <taxon>Bacteria</taxon>
        <taxon>Candidatus Eiseniibacteriota</taxon>
    </lineage>
</organism>
<feature type="compositionally biased region" description="Basic and acidic residues" evidence="1">
    <location>
        <begin position="98"/>
        <end position="109"/>
    </location>
</feature>
<evidence type="ECO:0008006" key="4">
    <source>
        <dbReference type="Google" id="ProtNLM"/>
    </source>
</evidence>
<dbReference type="AlphaFoldDB" id="A0A956RR75"/>
<dbReference type="Proteomes" id="UP000697710">
    <property type="component" value="Unassembled WGS sequence"/>
</dbReference>
<feature type="compositionally biased region" description="Polar residues" evidence="1">
    <location>
        <begin position="68"/>
        <end position="89"/>
    </location>
</feature>
<name>A0A956RR75_UNCEI</name>
<evidence type="ECO:0000313" key="3">
    <source>
        <dbReference type="Proteomes" id="UP000697710"/>
    </source>
</evidence>
<protein>
    <recommendedName>
        <fullName evidence="4">TonB C-terminal domain-containing protein</fullName>
    </recommendedName>
</protein>
<feature type="compositionally biased region" description="Basic and acidic residues" evidence="1">
    <location>
        <begin position="130"/>
        <end position="149"/>
    </location>
</feature>
<comment type="caution">
    <text evidence="2">The sequence shown here is derived from an EMBL/GenBank/DDBJ whole genome shotgun (WGS) entry which is preliminary data.</text>
</comment>
<evidence type="ECO:0000313" key="2">
    <source>
        <dbReference type="EMBL" id="MCA9729297.1"/>
    </source>
</evidence>
<feature type="compositionally biased region" description="Basic and acidic residues" evidence="1">
    <location>
        <begin position="36"/>
        <end position="48"/>
    </location>
</feature>
<reference evidence="2" key="1">
    <citation type="submission" date="2020-04" db="EMBL/GenBank/DDBJ databases">
        <authorList>
            <person name="Zhang T."/>
        </authorList>
    </citation>
    <scope>NUCLEOTIDE SEQUENCE</scope>
    <source>
        <strain evidence="2">HKST-UBA01</strain>
    </source>
</reference>
<dbReference type="SUPFAM" id="SSF74653">
    <property type="entry name" value="TolA/TonB C-terminal domain"/>
    <property type="match status" value="1"/>
</dbReference>
<reference evidence="2" key="2">
    <citation type="journal article" date="2021" name="Microbiome">
        <title>Successional dynamics and alternative stable states in a saline activated sludge microbial community over 9 years.</title>
        <authorList>
            <person name="Wang Y."/>
            <person name="Ye J."/>
            <person name="Ju F."/>
            <person name="Liu L."/>
            <person name="Boyd J.A."/>
            <person name="Deng Y."/>
            <person name="Parks D.H."/>
            <person name="Jiang X."/>
            <person name="Yin X."/>
            <person name="Woodcroft B.J."/>
            <person name="Tyson G.W."/>
            <person name="Hugenholtz P."/>
            <person name="Polz M.F."/>
            <person name="Zhang T."/>
        </authorList>
    </citation>
    <scope>NUCLEOTIDE SEQUENCE</scope>
    <source>
        <strain evidence="2">HKST-UBA01</strain>
    </source>
</reference>